<reference evidence="6" key="1">
    <citation type="submission" date="2020-02" db="EMBL/GenBank/DDBJ databases">
        <authorList>
            <person name="Meier V. D."/>
        </authorList>
    </citation>
    <scope>NUCLEOTIDE SEQUENCE</scope>
    <source>
        <strain evidence="6">AVDCRST_MAG85</strain>
    </source>
</reference>
<sequence>MPVPLFDTQTPLAPLRDELRAAIERVVDGGRFILGPEVEAFEREFATYLDVDHAVGVANGTEAITIALRALGVGPGDEVIVPSFTFYASAEAIPPTGATPVFCDVDPETFMVTPETVRAAMTPKTKVAIVVHLFGNLAPVEEVEALGIPVLEDAAQAAGARAADGRRAGTLGSAATFSFYPTKNLGAFGDGGAITTPYPDVAERVRTLRFHGSRDKVTYEEVGYNSRLDELQAAILRVQLPHLDGWCDGRRAGARAYEGAGLGELVGLPVPTPGSSPAWHLYVIRDDDAAHLETALRAAGVECRGYYRTPVHRQAAMAPYAPQHDLRGTDEAARTHLAVPIYPTFSEAQATEVVRAVKAAG</sequence>
<dbReference type="GO" id="GO:0008483">
    <property type="term" value="F:transaminase activity"/>
    <property type="evidence" value="ECO:0007669"/>
    <property type="project" value="UniProtKB-KW"/>
</dbReference>
<protein>
    <submittedName>
        <fullName evidence="6">Aminotransferase, DegT/DnrJ/EryC1/StrS family</fullName>
    </submittedName>
</protein>
<dbReference type="PIRSF" id="PIRSF000390">
    <property type="entry name" value="PLP_StrS"/>
    <property type="match status" value="1"/>
</dbReference>
<keyword evidence="1 4" id="KW-0663">Pyridoxal phosphate</keyword>
<comment type="similarity">
    <text evidence="2 5">Belongs to the DegT/DnrJ/EryC1 family.</text>
</comment>
<dbReference type="InterPro" id="IPR015422">
    <property type="entry name" value="PyrdxlP-dep_Trfase_small"/>
</dbReference>
<evidence type="ECO:0000313" key="6">
    <source>
        <dbReference type="EMBL" id="CAA9486132.1"/>
    </source>
</evidence>
<dbReference type="GO" id="GO:0000271">
    <property type="term" value="P:polysaccharide biosynthetic process"/>
    <property type="evidence" value="ECO:0007669"/>
    <property type="project" value="TreeGrafter"/>
</dbReference>
<organism evidence="6">
    <name type="scientific">uncultured Solirubrobacteraceae bacterium</name>
    <dbReference type="NCBI Taxonomy" id="1162706"/>
    <lineage>
        <taxon>Bacteria</taxon>
        <taxon>Bacillati</taxon>
        <taxon>Actinomycetota</taxon>
        <taxon>Thermoleophilia</taxon>
        <taxon>Solirubrobacterales</taxon>
        <taxon>Solirubrobacteraceae</taxon>
        <taxon>environmental samples</taxon>
    </lineage>
</organism>
<dbReference type="InterPro" id="IPR015421">
    <property type="entry name" value="PyrdxlP-dep_Trfase_major"/>
</dbReference>
<dbReference type="GO" id="GO:0030170">
    <property type="term" value="F:pyridoxal phosphate binding"/>
    <property type="evidence" value="ECO:0007669"/>
    <property type="project" value="TreeGrafter"/>
</dbReference>
<dbReference type="InterPro" id="IPR015424">
    <property type="entry name" value="PyrdxlP-dep_Trfase"/>
</dbReference>
<evidence type="ECO:0000256" key="4">
    <source>
        <dbReference type="PIRSR" id="PIRSR000390-2"/>
    </source>
</evidence>
<dbReference type="CDD" id="cd00616">
    <property type="entry name" value="AHBA_syn"/>
    <property type="match status" value="1"/>
</dbReference>
<dbReference type="PANTHER" id="PTHR30244">
    <property type="entry name" value="TRANSAMINASE"/>
    <property type="match status" value="1"/>
</dbReference>
<dbReference type="Gene3D" id="3.90.1150.10">
    <property type="entry name" value="Aspartate Aminotransferase, domain 1"/>
    <property type="match status" value="1"/>
</dbReference>
<evidence type="ECO:0000256" key="1">
    <source>
        <dbReference type="ARBA" id="ARBA00022898"/>
    </source>
</evidence>
<dbReference type="Gene3D" id="3.40.640.10">
    <property type="entry name" value="Type I PLP-dependent aspartate aminotransferase-like (Major domain)"/>
    <property type="match status" value="1"/>
</dbReference>
<evidence type="ECO:0000256" key="2">
    <source>
        <dbReference type="ARBA" id="ARBA00037999"/>
    </source>
</evidence>
<dbReference type="EMBL" id="CADCVT010000106">
    <property type="protein sequence ID" value="CAA9486132.1"/>
    <property type="molecule type" value="Genomic_DNA"/>
</dbReference>
<dbReference type="PANTHER" id="PTHR30244:SF36">
    <property type="entry name" value="3-OXO-GLUCOSE-6-PHOSPHATE:GLUTAMATE AMINOTRANSFERASE"/>
    <property type="match status" value="1"/>
</dbReference>
<gene>
    <name evidence="6" type="ORF">AVDCRST_MAG85-950</name>
</gene>
<evidence type="ECO:0000256" key="3">
    <source>
        <dbReference type="PIRSR" id="PIRSR000390-1"/>
    </source>
</evidence>
<keyword evidence="6" id="KW-0032">Aminotransferase</keyword>
<feature type="active site" description="Proton acceptor" evidence="3">
    <location>
        <position position="183"/>
    </location>
</feature>
<dbReference type="SUPFAM" id="SSF53383">
    <property type="entry name" value="PLP-dependent transferases"/>
    <property type="match status" value="1"/>
</dbReference>
<evidence type="ECO:0000256" key="5">
    <source>
        <dbReference type="RuleBase" id="RU004508"/>
    </source>
</evidence>
<feature type="modified residue" description="N6-(pyridoxal phosphate)lysine" evidence="4">
    <location>
        <position position="183"/>
    </location>
</feature>
<accession>A0A6J4S6U4</accession>
<dbReference type="Pfam" id="PF01041">
    <property type="entry name" value="DegT_DnrJ_EryC1"/>
    <property type="match status" value="1"/>
</dbReference>
<keyword evidence="6" id="KW-0808">Transferase</keyword>
<proteinExistence type="inferred from homology"/>
<dbReference type="InterPro" id="IPR000653">
    <property type="entry name" value="DegT/StrS_aminotransferase"/>
</dbReference>
<name>A0A6J4S6U4_9ACTN</name>
<dbReference type="AlphaFoldDB" id="A0A6J4S6U4"/>